<organism evidence="10 11">
    <name type="scientific">Penicillium thymicola</name>
    <dbReference type="NCBI Taxonomy" id="293382"/>
    <lineage>
        <taxon>Eukaryota</taxon>
        <taxon>Fungi</taxon>
        <taxon>Dikarya</taxon>
        <taxon>Ascomycota</taxon>
        <taxon>Pezizomycotina</taxon>
        <taxon>Eurotiomycetes</taxon>
        <taxon>Eurotiomycetidae</taxon>
        <taxon>Eurotiales</taxon>
        <taxon>Aspergillaceae</taxon>
        <taxon>Penicillium</taxon>
    </lineage>
</organism>
<feature type="transmembrane region" description="Helical" evidence="7">
    <location>
        <begin position="531"/>
        <end position="549"/>
    </location>
</feature>
<keyword evidence="11" id="KW-1185">Reference proteome</keyword>
<evidence type="ECO:0000256" key="4">
    <source>
        <dbReference type="ARBA" id="ARBA00023136"/>
    </source>
</evidence>
<feature type="transmembrane region" description="Helical" evidence="7">
    <location>
        <begin position="672"/>
        <end position="690"/>
    </location>
</feature>
<feature type="compositionally biased region" description="Basic residues" evidence="6">
    <location>
        <begin position="230"/>
        <end position="239"/>
    </location>
</feature>
<feature type="transmembrane region" description="Helical" evidence="7">
    <location>
        <begin position="748"/>
        <end position="771"/>
    </location>
</feature>
<name>A0AAI9TL43_PENTH</name>
<feature type="compositionally biased region" description="Gly residues" evidence="6">
    <location>
        <begin position="360"/>
        <end position="375"/>
    </location>
</feature>
<evidence type="ECO:0000256" key="5">
    <source>
        <dbReference type="ARBA" id="ARBA00034125"/>
    </source>
</evidence>
<feature type="transmembrane region" description="Helical" evidence="7">
    <location>
        <begin position="561"/>
        <end position="581"/>
    </location>
</feature>
<proteinExistence type="inferred from homology"/>
<evidence type="ECO:0000256" key="6">
    <source>
        <dbReference type="SAM" id="MobiDB-lite"/>
    </source>
</evidence>
<reference evidence="10" key="2">
    <citation type="journal article" date="2016" name="Fungal Biol.">
        <title>Ochratoxin A production by Penicillium thymicola.</title>
        <authorList>
            <person name="Nguyen H.D.T."/>
            <person name="McMullin D.R."/>
            <person name="Ponomareva E."/>
            <person name="Riley R."/>
            <person name="Pomraning K.R."/>
            <person name="Baker S.E."/>
            <person name="Seifert K.A."/>
        </authorList>
    </citation>
    <scope>NUCLEOTIDE SEQUENCE</scope>
    <source>
        <strain evidence="10">DAOM 180753</strain>
    </source>
</reference>
<dbReference type="AlphaFoldDB" id="A0AAI9TL43"/>
<evidence type="ECO:0000313" key="10">
    <source>
        <dbReference type="EMBL" id="KAJ9489067.1"/>
    </source>
</evidence>
<keyword evidence="3 7" id="KW-1133">Transmembrane helix</keyword>
<feature type="compositionally biased region" description="Basic and acidic residues" evidence="6">
    <location>
        <begin position="53"/>
        <end position="69"/>
    </location>
</feature>
<protein>
    <recommendedName>
        <fullName evidence="12">Pheromone-regulated membrane protein 10</fullName>
    </recommendedName>
</protein>
<comment type="similarity">
    <text evidence="5">Belongs to the ThrE exporter (TC 2.A.79) family.</text>
</comment>
<feature type="transmembrane region" description="Helical" evidence="7">
    <location>
        <begin position="811"/>
        <end position="832"/>
    </location>
</feature>
<feature type="transmembrane region" description="Helical" evidence="7">
    <location>
        <begin position="506"/>
        <end position="525"/>
    </location>
</feature>
<dbReference type="PANTHER" id="PTHR31082:SF10">
    <property type="entry name" value="DUF1212 DOMAIN MEMBRANE PROTEIN (AFU_ORTHOLOGUE AFUA_3G01440)"/>
    <property type="match status" value="1"/>
</dbReference>
<dbReference type="InterPro" id="IPR024528">
    <property type="entry name" value="ThrE_2"/>
</dbReference>
<feature type="compositionally biased region" description="Basic and acidic residues" evidence="6">
    <location>
        <begin position="157"/>
        <end position="166"/>
    </location>
</feature>
<feature type="domain" description="Threonine/serine exporter-like N-terminal" evidence="8">
    <location>
        <begin position="398"/>
        <end position="648"/>
    </location>
</feature>
<evidence type="ECO:0000256" key="2">
    <source>
        <dbReference type="ARBA" id="ARBA00022692"/>
    </source>
</evidence>
<feature type="transmembrane region" description="Helical" evidence="7">
    <location>
        <begin position="630"/>
        <end position="652"/>
    </location>
</feature>
<dbReference type="InterPro" id="IPR051361">
    <property type="entry name" value="ThrE/Ser_Exporter"/>
</dbReference>
<comment type="caution">
    <text evidence="10">The sequence shown here is derived from an EMBL/GenBank/DDBJ whole genome shotgun (WGS) entry which is preliminary data.</text>
</comment>
<dbReference type="GO" id="GO:0016020">
    <property type="term" value="C:membrane"/>
    <property type="evidence" value="ECO:0007669"/>
    <property type="project" value="UniProtKB-SubCell"/>
</dbReference>
<feature type="compositionally biased region" description="Low complexity" evidence="6">
    <location>
        <begin position="287"/>
        <end position="301"/>
    </location>
</feature>
<evidence type="ECO:0000313" key="11">
    <source>
        <dbReference type="Proteomes" id="UP001227192"/>
    </source>
</evidence>
<dbReference type="EMBL" id="LACB01000096">
    <property type="protein sequence ID" value="KAJ9489067.1"/>
    <property type="molecule type" value="Genomic_DNA"/>
</dbReference>
<dbReference type="InterPro" id="IPR010619">
    <property type="entry name" value="ThrE-like_N"/>
</dbReference>
<dbReference type="Proteomes" id="UP001227192">
    <property type="component" value="Unassembled WGS sequence"/>
</dbReference>
<gene>
    <name evidence="10" type="ORF">VN97_g4216</name>
</gene>
<evidence type="ECO:0000256" key="7">
    <source>
        <dbReference type="SAM" id="Phobius"/>
    </source>
</evidence>
<sequence length="842" mass="91228">MSESSISTLTNDSDPDNTSTSEVWLDAPQTIPQDEESPLHVRFRSNANFMQGARHDPPPGLREEWDHAHSQALPHRPTMPYSHDTEDIADTPLKDREPPSGETDGGSGVERIDHNKSQEDEKKGEDAKEDEKKETETPQQRSTREKWRLVARNWRQKASEFSDRMGRPQAEGDDLTSGRYHPDWATGGAVAQSDMTDDKHKSVEAKQRDQKGTSSEAHRLVRDLTQDHSQKRRKGRGKPYPHAGTEFKDDENESGPGADLSYRSGGGGILSHLIKLQGGQQQGAGGQSRTSTDSSISADSAPAGAPTPTGKKQKPLKWYKKPQNTSTSTLIGGRADSFSGASTPVSSEVLSQASKRRDNQGGGGGGGGGDDGGGSRNMRLEDEIRVTVHIAEIICRQRYIMQLCRALMLFGAPTHRLEEYMQMTSKVLEVDSQFLYLPGCMLMSFDDPSTRTTEVKLVRVAQGIDLARLSDTHLIYKNVIHDVIGIEEAIQELDAVIKKKPQYHKIIIVLVYGLATATVGPFAFSARPIDMPIIFLNGVLVGLMQHVAAPRSVLYSNVFEVTSTVVTSFLARAFGSIALGVVDGKPQYLFCFSAIAQSSIALILPGFLVLCSSLELQSHQIIAGSIRMVYALLFSLFIGYGITVGTTIYGLIDNNAVSETSCPEKGAFKNPYVQRFPFAAIMIVWLLIINQGKWKQLPPMTVIAMSGYISNYFSTKKLGPNSQVANTVGAFVIGIMGNMYSRFWHGHAATAILPGIFILVPSGLAATGSLISGVQSADEIRQSVGSHGGDSSAPGAGLQAGSSVFSLGFGMIQVAIGITIGLFISALVVYPYGKARSGLFSF</sequence>
<feature type="domain" description="Threonine/Serine exporter ThrE" evidence="9">
    <location>
        <begin position="678"/>
        <end position="827"/>
    </location>
</feature>
<feature type="compositionally biased region" description="Basic and acidic residues" evidence="6">
    <location>
        <begin position="110"/>
        <end position="148"/>
    </location>
</feature>
<dbReference type="Pfam" id="PF06738">
    <property type="entry name" value="ThrE"/>
    <property type="match status" value="1"/>
</dbReference>
<dbReference type="PANTHER" id="PTHR31082">
    <property type="entry name" value="PHEROMONE-REGULATED MEMBRANE PROTEIN 10"/>
    <property type="match status" value="1"/>
</dbReference>
<feature type="transmembrane region" description="Helical" evidence="7">
    <location>
        <begin position="587"/>
        <end position="610"/>
    </location>
</feature>
<evidence type="ECO:0000256" key="3">
    <source>
        <dbReference type="ARBA" id="ARBA00022989"/>
    </source>
</evidence>
<comment type="subcellular location">
    <subcellularLocation>
        <location evidence="1">Membrane</location>
        <topology evidence="1">Multi-pass membrane protein</topology>
    </subcellularLocation>
</comment>
<reference evidence="10" key="1">
    <citation type="submission" date="2015-06" db="EMBL/GenBank/DDBJ databases">
        <authorList>
            <person name="Nguyen H."/>
        </authorList>
    </citation>
    <scope>NUCLEOTIDE SEQUENCE</scope>
    <source>
        <strain evidence="10">DAOM 180753</strain>
    </source>
</reference>
<keyword evidence="4 7" id="KW-0472">Membrane</keyword>
<accession>A0AAI9TL43</accession>
<feature type="compositionally biased region" description="Basic residues" evidence="6">
    <location>
        <begin position="311"/>
        <end position="320"/>
    </location>
</feature>
<feature type="compositionally biased region" description="Polar residues" evidence="6">
    <location>
        <begin position="339"/>
        <end position="353"/>
    </location>
</feature>
<feature type="compositionally biased region" description="Polar residues" evidence="6">
    <location>
        <begin position="1"/>
        <end position="22"/>
    </location>
</feature>
<evidence type="ECO:0000259" key="9">
    <source>
        <dbReference type="Pfam" id="PF12821"/>
    </source>
</evidence>
<feature type="compositionally biased region" description="Basic and acidic residues" evidence="6">
    <location>
        <begin position="196"/>
        <end position="229"/>
    </location>
</feature>
<dbReference type="GO" id="GO:0022857">
    <property type="term" value="F:transmembrane transporter activity"/>
    <property type="evidence" value="ECO:0007669"/>
    <property type="project" value="InterPro"/>
</dbReference>
<evidence type="ECO:0008006" key="12">
    <source>
        <dbReference type="Google" id="ProtNLM"/>
    </source>
</evidence>
<evidence type="ECO:0000256" key="1">
    <source>
        <dbReference type="ARBA" id="ARBA00004141"/>
    </source>
</evidence>
<keyword evidence="2 7" id="KW-0812">Transmembrane</keyword>
<feature type="region of interest" description="Disordered" evidence="6">
    <location>
        <begin position="1"/>
        <end position="377"/>
    </location>
</feature>
<evidence type="ECO:0000259" key="8">
    <source>
        <dbReference type="Pfam" id="PF06738"/>
    </source>
</evidence>
<dbReference type="Pfam" id="PF12821">
    <property type="entry name" value="ThrE_2"/>
    <property type="match status" value="1"/>
</dbReference>